<dbReference type="OrthoDB" id="2192066at2759"/>
<keyword evidence="1" id="KW-1133">Transmembrane helix</keyword>
<dbReference type="EMBL" id="ATCN01000012">
    <property type="protein sequence ID" value="EPR80099.1"/>
    <property type="molecule type" value="Genomic_DNA"/>
</dbReference>
<dbReference type="InParanoid" id="S7XLX8"/>
<reference evidence="3" key="1">
    <citation type="journal article" date="2013" name="PLoS Genet.">
        <title>The genome of Spraguea lophii and the basis of host-microsporidian interactions.</title>
        <authorList>
            <person name="Campbell S.E."/>
            <person name="Williams T.A."/>
            <person name="Yousuf A."/>
            <person name="Soanes D.M."/>
            <person name="Paszkiewicz K.H."/>
            <person name="Williams B.A.P."/>
        </authorList>
    </citation>
    <scope>NUCLEOTIDE SEQUENCE [LARGE SCALE GENOMIC DNA]</scope>
    <source>
        <strain evidence="3">42_110</strain>
    </source>
</reference>
<dbReference type="OMA" id="NNRDYTH"/>
<organism evidence="2 3">
    <name type="scientific">Spraguea lophii (strain 42_110)</name>
    <name type="common">Microsporidian parasite</name>
    <dbReference type="NCBI Taxonomy" id="1358809"/>
    <lineage>
        <taxon>Eukaryota</taxon>
        <taxon>Fungi</taxon>
        <taxon>Fungi incertae sedis</taxon>
        <taxon>Microsporidia</taxon>
        <taxon>Spragueidae</taxon>
        <taxon>Spraguea</taxon>
    </lineage>
</organism>
<evidence type="ECO:0000313" key="3">
    <source>
        <dbReference type="Proteomes" id="UP000014978"/>
    </source>
</evidence>
<comment type="caution">
    <text evidence="2">The sequence shown here is derived from an EMBL/GenBank/DDBJ whole genome shotgun (WGS) entry which is preliminary data.</text>
</comment>
<dbReference type="AlphaFoldDB" id="S7XLX8"/>
<keyword evidence="1" id="KW-0472">Membrane</keyword>
<feature type="transmembrane region" description="Helical" evidence="1">
    <location>
        <begin position="61"/>
        <end position="82"/>
    </location>
</feature>
<keyword evidence="3" id="KW-1185">Reference proteome</keyword>
<protein>
    <submittedName>
        <fullName evidence="2">Uncharacterized protein</fullName>
    </submittedName>
</protein>
<dbReference type="VEuPathDB" id="MicrosporidiaDB:SLOPH_2197"/>
<proteinExistence type="predicted"/>
<dbReference type="Proteomes" id="UP000014978">
    <property type="component" value="Unassembled WGS sequence"/>
</dbReference>
<keyword evidence="1" id="KW-0812">Transmembrane</keyword>
<accession>S7XLX8</accession>
<evidence type="ECO:0000313" key="2">
    <source>
        <dbReference type="EMBL" id="EPR80099.1"/>
    </source>
</evidence>
<sequence>MKYQKLLYPITVGIFIFTLFLFSYSLYLRYSQDILSNKYQTNTFYLAKENNINLSITLDDIFANNFTLMILNVSSDIFIFIYNENKLKIITREQFIEKLEDFSSNGNDKVVELFTKILDVGNFIVLKPIKIVKSSGRIYVNNANLSKNIRSFNNICRALLL</sequence>
<gene>
    <name evidence="2" type="ORF">SLOPH_2197</name>
</gene>
<dbReference type="HOGENOM" id="CLU_1518999_0_0_1"/>
<name>S7XLX8_SPRLO</name>
<feature type="transmembrane region" description="Helical" evidence="1">
    <location>
        <begin position="7"/>
        <end position="27"/>
    </location>
</feature>
<evidence type="ECO:0000256" key="1">
    <source>
        <dbReference type="SAM" id="Phobius"/>
    </source>
</evidence>